<dbReference type="AlphaFoldDB" id="A0A652YM87"/>
<proteinExistence type="inferred from homology"/>
<comment type="similarity">
    <text evidence="1">Belongs to the short-chain dehydrogenases/reductases (SDR) family.</text>
</comment>
<dbReference type="EMBL" id="VNIQ01000005">
    <property type="protein sequence ID" value="TYQ02945.1"/>
    <property type="molecule type" value="Genomic_DNA"/>
</dbReference>
<dbReference type="PRINTS" id="PR00081">
    <property type="entry name" value="GDHRDH"/>
</dbReference>
<dbReference type="SUPFAM" id="SSF51735">
    <property type="entry name" value="NAD(P)-binding Rossmann-fold domains"/>
    <property type="match status" value="1"/>
</dbReference>
<comment type="caution">
    <text evidence="4">The sequence shown here is derived from an EMBL/GenBank/DDBJ whole genome shotgun (WGS) entry which is preliminary data.</text>
</comment>
<dbReference type="PRINTS" id="PR00080">
    <property type="entry name" value="SDRFAMILY"/>
</dbReference>
<keyword evidence="2" id="KW-0560">Oxidoreductase</keyword>
<dbReference type="PANTHER" id="PTHR42760">
    <property type="entry name" value="SHORT-CHAIN DEHYDROGENASES/REDUCTASES FAMILY MEMBER"/>
    <property type="match status" value="1"/>
</dbReference>
<dbReference type="GO" id="GO:0016616">
    <property type="term" value="F:oxidoreductase activity, acting on the CH-OH group of donors, NAD or NADP as acceptor"/>
    <property type="evidence" value="ECO:0007669"/>
    <property type="project" value="TreeGrafter"/>
</dbReference>
<dbReference type="InterPro" id="IPR057326">
    <property type="entry name" value="KR_dom"/>
</dbReference>
<dbReference type="InterPro" id="IPR036291">
    <property type="entry name" value="NAD(P)-bd_dom_sf"/>
</dbReference>
<gene>
    <name evidence="4" type="ORF">FNL38_10594</name>
</gene>
<dbReference type="InterPro" id="IPR002347">
    <property type="entry name" value="SDR_fam"/>
</dbReference>
<reference evidence="4" key="1">
    <citation type="submission" date="2019-07" db="EMBL/GenBank/DDBJ databases">
        <title>Genomic Encyclopedia of Type Strains, Phase IV (KMG-IV): sequencing the most valuable type-strain genomes for metagenomic binning, comparative biology and taxonomic classification.</title>
        <authorList>
            <person name="Goeker M."/>
        </authorList>
    </citation>
    <scope>NUCLEOTIDE SEQUENCE</scope>
    <source>
        <strain evidence="4">DSM 44596</strain>
    </source>
</reference>
<evidence type="ECO:0000256" key="2">
    <source>
        <dbReference type="ARBA" id="ARBA00023002"/>
    </source>
</evidence>
<name>A0A652YM87_NOCGL</name>
<dbReference type="FunFam" id="3.40.50.720:FF:000084">
    <property type="entry name" value="Short-chain dehydrogenase reductase"/>
    <property type="match status" value="1"/>
</dbReference>
<dbReference type="Gene3D" id="3.40.50.720">
    <property type="entry name" value="NAD(P)-binding Rossmann-like Domain"/>
    <property type="match status" value="1"/>
</dbReference>
<evidence type="ECO:0000256" key="1">
    <source>
        <dbReference type="ARBA" id="ARBA00006484"/>
    </source>
</evidence>
<evidence type="ECO:0000313" key="4">
    <source>
        <dbReference type="EMBL" id="TYQ02945.1"/>
    </source>
</evidence>
<dbReference type="SMART" id="SM00822">
    <property type="entry name" value="PKS_KR"/>
    <property type="match status" value="1"/>
</dbReference>
<protein>
    <submittedName>
        <fullName evidence="4">3alpha(Or 20beta)-hydroxysteroid dehydrogenase</fullName>
    </submittedName>
</protein>
<evidence type="ECO:0000259" key="3">
    <source>
        <dbReference type="SMART" id="SM00822"/>
    </source>
</evidence>
<sequence>MNDVKGKSALVTGGARGMGAAIAKALSEEGIGVLIGDLLDTEGEKSAAKLGNQVAFQRLDVTQTESWKSAIDTAETTFGPLSVLVNNAGILESGSIQEQHPTQFRHVLNTNLYGAWLGMHCAAQSLIRSDSGAIVNISSTAALTGYGGLGAYVASQWGLRGLTKTAALDFSPYNIRVCSVHPGPIDNAMTAPFGSSCIAEQPIPRCGSPEEVASMVRFIVCEATYSTGSEFILDGGCTSGFAHPVPDTK</sequence>
<dbReference type="PANTHER" id="PTHR42760:SF133">
    <property type="entry name" value="3-OXOACYL-[ACYL-CARRIER-PROTEIN] REDUCTASE"/>
    <property type="match status" value="1"/>
</dbReference>
<accession>A0A652YM87</accession>
<organism evidence="4">
    <name type="scientific">Nocardia globerula</name>
    <dbReference type="NCBI Taxonomy" id="1818"/>
    <lineage>
        <taxon>Bacteria</taxon>
        <taxon>Bacillati</taxon>
        <taxon>Actinomycetota</taxon>
        <taxon>Actinomycetes</taxon>
        <taxon>Mycobacteriales</taxon>
        <taxon>Nocardiaceae</taxon>
        <taxon>Nocardia</taxon>
    </lineage>
</organism>
<feature type="domain" description="Ketoreductase" evidence="3">
    <location>
        <begin position="7"/>
        <end position="173"/>
    </location>
</feature>
<dbReference type="Pfam" id="PF13561">
    <property type="entry name" value="adh_short_C2"/>
    <property type="match status" value="1"/>
</dbReference>